<dbReference type="InterPro" id="IPR050088">
    <property type="entry name" value="IspD/TarI_cytidylyltransf_bact"/>
</dbReference>
<dbReference type="NCBIfam" id="TIGR00453">
    <property type="entry name" value="ispD"/>
    <property type="match status" value="1"/>
</dbReference>
<dbReference type="CDD" id="cd02516">
    <property type="entry name" value="CDP-ME_synthetase"/>
    <property type="match status" value="1"/>
</dbReference>
<dbReference type="HAMAP" id="MF_00108">
    <property type="entry name" value="IspD"/>
    <property type="match status" value="1"/>
</dbReference>
<dbReference type="Pfam" id="PF01128">
    <property type="entry name" value="IspD"/>
    <property type="match status" value="1"/>
</dbReference>
<keyword evidence="1 3" id="KW-0808">Transferase</keyword>
<dbReference type="FunFam" id="3.90.550.10:FF:000003">
    <property type="entry name" value="2-C-methyl-D-erythritol 4-phosphate cytidylyltransferase"/>
    <property type="match status" value="1"/>
</dbReference>
<organism evidence="3">
    <name type="scientific">bioreactor metagenome</name>
    <dbReference type="NCBI Taxonomy" id="1076179"/>
    <lineage>
        <taxon>unclassified sequences</taxon>
        <taxon>metagenomes</taxon>
        <taxon>ecological metagenomes</taxon>
    </lineage>
</organism>
<accession>A0A644UKA0</accession>
<dbReference type="EC" id="2.7.7.60" evidence="3"/>
<dbReference type="PANTHER" id="PTHR32125:SF4">
    <property type="entry name" value="2-C-METHYL-D-ERYTHRITOL 4-PHOSPHATE CYTIDYLYLTRANSFERASE, CHLOROPLASTIC"/>
    <property type="match status" value="1"/>
</dbReference>
<comment type="caution">
    <text evidence="3">The sequence shown here is derived from an EMBL/GenBank/DDBJ whole genome shotgun (WGS) entry which is preliminary data.</text>
</comment>
<name>A0A644UKA0_9ZZZZ</name>
<keyword evidence="2 3" id="KW-0548">Nucleotidyltransferase</keyword>
<dbReference type="Gene3D" id="3.90.550.10">
    <property type="entry name" value="Spore Coat Polysaccharide Biosynthesis Protein SpsA, Chain A"/>
    <property type="match status" value="1"/>
</dbReference>
<dbReference type="InterPro" id="IPR029044">
    <property type="entry name" value="Nucleotide-diphossugar_trans"/>
</dbReference>
<protein>
    <submittedName>
        <fullName evidence="3">2-C-methyl-D-erythritol 4-phosphate cytidylyltransferase</fullName>
        <ecNumber evidence="3">2.7.7.60</ecNumber>
    </submittedName>
</protein>
<dbReference type="SUPFAM" id="SSF53448">
    <property type="entry name" value="Nucleotide-diphospho-sugar transferases"/>
    <property type="match status" value="1"/>
</dbReference>
<proteinExistence type="inferred from homology"/>
<gene>
    <name evidence="3" type="primary">ispD_4</name>
    <name evidence="3" type="ORF">SDC9_25226</name>
</gene>
<sequence length="244" mass="26685">MRLVKLGVIIPAAGQGKRMGASVNKQFLPLQGRPLLAHTLSLFERSGAVAEIVIVSAKEDRERIAELVRTEGFQKVSAIVLGGEERQESVFAGVKALSSLIQRVAVHDGARPLLTCLELNRFFTEAEKFGAAIMAVPVKDTIKRVDAQGKVLETPPRETLRAVQTPQVFARSLLEEAHHKAREAGYLTTDDAALIEWLGHPVQTLMGSLENIKITTPEDLDLAEAILAKRMNQVNHGDRSLDSL</sequence>
<dbReference type="InterPro" id="IPR034683">
    <property type="entry name" value="IspD/TarI"/>
</dbReference>
<dbReference type="GO" id="GO:0008299">
    <property type="term" value="P:isoprenoid biosynthetic process"/>
    <property type="evidence" value="ECO:0007669"/>
    <property type="project" value="InterPro"/>
</dbReference>
<evidence type="ECO:0000256" key="2">
    <source>
        <dbReference type="ARBA" id="ARBA00022695"/>
    </source>
</evidence>
<dbReference type="EMBL" id="VSSQ01000126">
    <property type="protein sequence ID" value="MPL79350.1"/>
    <property type="molecule type" value="Genomic_DNA"/>
</dbReference>
<evidence type="ECO:0000313" key="3">
    <source>
        <dbReference type="EMBL" id="MPL79350.1"/>
    </source>
</evidence>
<reference evidence="3" key="1">
    <citation type="submission" date="2019-08" db="EMBL/GenBank/DDBJ databases">
        <authorList>
            <person name="Kucharzyk K."/>
            <person name="Murdoch R.W."/>
            <person name="Higgins S."/>
            <person name="Loffler F."/>
        </authorList>
    </citation>
    <scope>NUCLEOTIDE SEQUENCE</scope>
</reference>
<dbReference type="PANTHER" id="PTHR32125">
    <property type="entry name" value="2-C-METHYL-D-ERYTHRITOL 4-PHOSPHATE CYTIDYLYLTRANSFERASE, CHLOROPLASTIC"/>
    <property type="match status" value="1"/>
</dbReference>
<dbReference type="GO" id="GO:0050518">
    <property type="term" value="F:2-C-methyl-D-erythritol 4-phosphate cytidylyltransferase activity"/>
    <property type="evidence" value="ECO:0007669"/>
    <property type="project" value="UniProtKB-EC"/>
</dbReference>
<dbReference type="InterPro" id="IPR001228">
    <property type="entry name" value="IspD"/>
</dbReference>
<dbReference type="AlphaFoldDB" id="A0A644UKA0"/>
<evidence type="ECO:0000256" key="1">
    <source>
        <dbReference type="ARBA" id="ARBA00022679"/>
    </source>
</evidence>